<evidence type="ECO:0000256" key="1">
    <source>
        <dbReference type="ARBA" id="ARBA00001933"/>
    </source>
</evidence>
<dbReference type="InterPro" id="IPR015424">
    <property type="entry name" value="PyrdxlP-dep_Trfase"/>
</dbReference>
<dbReference type="Gene3D" id="3.40.640.10">
    <property type="entry name" value="Type I PLP-dependent aspartate aminotransferase-like (Major domain)"/>
    <property type="match status" value="1"/>
</dbReference>
<keyword evidence="8" id="KW-1185">Reference proteome</keyword>
<name>A0ABR2HB67_9EUKA</name>
<evidence type="ECO:0000256" key="4">
    <source>
        <dbReference type="ARBA" id="ARBA00022898"/>
    </source>
</evidence>
<dbReference type="PANTHER" id="PTHR45677">
    <property type="entry name" value="GLUTAMATE DECARBOXYLASE-RELATED"/>
    <property type="match status" value="1"/>
</dbReference>
<comment type="similarity">
    <text evidence="2 6">Belongs to the group II decarboxylase family.</text>
</comment>
<comment type="caution">
    <text evidence="7">The sequence shown here is derived from an EMBL/GenBank/DDBJ whole genome shotgun (WGS) entry which is preliminary data.</text>
</comment>
<accession>A0ABR2HB67</accession>
<keyword evidence="4 6" id="KW-0663">Pyridoxal phosphate</keyword>
<dbReference type="EMBL" id="JAPFFF010000036">
    <property type="protein sequence ID" value="KAK8843033.1"/>
    <property type="molecule type" value="Genomic_DNA"/>
</dbReference>
<evidence type="ECO:0000256" key="2">
    <source>
        <dbReference type="ARBA" id="ARBA00009533"/>
    </source>
</evidence>
<evidence type="ECO:0000256" key="3">
    <source>
        <dbReference type="ARBA" id="ARBA00022793"/>
    </source>
</evidence>
<reference evidence="7 8" key="1">
    <citation type="submission" date="2024-04" db="EMBL/GenBank/DDBJ databases">
        <title>Tritrichomonas musculus Genome.</title>
        <authorList>
            <person name="Alves-Ferreira E."/>
            <person name="Grigg M."/>
            <person name="Lorenzi H."/>
            <person name="Galac M."/>
        </authorList>
    </citation>
    <scope>NUCLEOTIDE SEQUENCE [LARGE SCALE GENOMIC DNA]</scope>
    <source>
        <strain evidence="7 8">EAF2021</strain>
    </source>
</reference>
<dbReference type="PANTHER" id="PTHR45677:SF8">
    <property type="entry name" value="CYSTEINE SULFINIC ACID DECARBOXYLASE"/>
    <property type="match status" value="1"/>
</dbReference>
<evidence type="ECO:0000256" key="5">
    <source>
        <dbReference type="ARBA" id="ARBA00023239"/>
    </source>
</evidence>
<dbReference type="Proteomes" id="UP001470230">
    <property type="component" value="Unassembled WGS sequence"/>
</dbReference>
<proteinExistence type="inferred from homology"/>
<dbReference type="InterPro" id="IPR015421">
    <property type="entry name" value="PyrdxlP-dep_Trfase_major"/>
</dbReference>
<dbReference type="Pfam" id="PF00282">
    <property type="entry name" value="Pyridoxal_deC"/>
    <property type="match status" value="1"/>
</dbReference>
<evidence type="ECO:0000313" key="7">
    <source>
        <dbReference type="EMBL" id="KAK8843033.1"/>
    </source>
</evidence>
<protein>
    <submittedName>
        <fullName evidence="7">Uncharacterized protein</fullName>
    </submittedName>
</protein>
<comment type="cofactor">
    <cofactor evidence="1 6">
        <name>pyridoxal 5'-phosphate</name>
        <dbReference type="ChEBI" id="CHEBI:597326"/>
    </cofactor>
</comment>
<evidence type="ECO:0000313" key="8">
    <source>
        <dbReference type="Proteomes" id="UP001470230"/>
    </source>
</evidence>
<dbReference type="InterPro" id="IPR002129">
    <property type="entry name" value="PyrdxlP-dep_de-COase"/>
</dbReference>
<evidence type="ECO:0000256" key="6">
    <source>
        <dbReference type="RuleBase" id="RU000382"/>
    </source>
</evidence>
<gene>
    <name evidence="7" type="ORF">M9Y10_025221</name>
</gene>
<keyword evidence="3" id="KW-0210">Decarboxylase</keyword>
<keyword evidence="5 6" id="KW-0456">Lyase</keyword>
<organism evidence="7 8">
    <name type="scientific">Tritrichomonas musculus</name>
    <dbReference type="NCBI Taxonomy" id="1915356"/>
    <lineage>
        <taxon>Eukaryota</taxon>
        <taxon>Metamonada</taxon>
        <taxon>Parabasalia</taxon>
        <taxon>Tritrichomonadida</taxon>
        <taxon>Tritrichomonadidae</taxon>
        <taxon>Tritrichomonas</taxon>
    </lineage>
</organism>
<sequence length="101" mass="11159">MVSEEAHYSVSRPASIIGIRSDNIIKIPVNEGCSMRTDLLEQIYQNEISKSKIIFCIVGCACTTSVGAYDRVDSSDSISLDFHKMMLAPPLSTALLYNKKK</sequence>
<dbReference type="SUPFAM" id="SSF53383">
    <property type="entry name" value="PLP-dependent transferases"/>
    <property type="match status" value="1"/>
</dbReference>